<evidence type="ECO:0000256" key="1">
    <source>
        <dbReference type="ARBA" id="ARBA00022460"/>
    </source>
</evidence>
<feature type="signal peptide" evidence="3">
    <location>
        <begin position="1"/>
        <end position="19"/>
    </location>
</feature>
<name>A0A834MJH5_RHYFE</name>
<feature type="chain" id="PRO_5032648497" evidence="3">
    <location>
        <begin position="20"/>
        <end position="123"/>
    </location>
</feature>
<dbReference type="PROSITE" id="PS51155">
    <property type="entry name" value="CHIT_BIND_RR_2"/>
    <property type="match status" value="1"/>
</dbReference>
<dbReference type="Proteomes" id="UP000625711">
    <property type="component" value="Unassembled WGS sequence"/>
</dbReference>
<dbReference type="PRINTS" id="PR00947">
    <property type="entry name" value="CUTICLE"/>
</dbReference>
<keyword evidence="3" id="KW-0732">Signal</keyword>
<organism evidence="4 5">
    <name type="scientific">Rhynchophorus ferrugineus</name>
    <name type="common">Red palm weevil</name>
    <name type="synonym">Curculio ferrugineus</name>
    <dbReference type="NCBI Taxonomy" id="354439"/>
    <lineage>
        <taxon>Eukaryota</taxon>
        <taxon>Metazoa</taxon>
        <taxon>Ecdysozoa</taxon>
        <taxon>Arthropoda</taxon>
        <taxon>Hexapoda</taxon>
        <taxon>Insecta</taxon>
        <taxon>Pterygota</taxon>
        <taxon>Neoptera</taxon>
        <taxon>Endopterygota</taxon>
        <taxon>Coleoptera</taxon>
        <taxon>Polyphaga</taxon>
        <taxon>Cucujiformia</taxon>
        <taxon>Curculionidae</taxon>
        <taxon>Dryophthorinae</taxon>
        <taxon>Rhynchophorus</taxon>
    </lineage>
</organism>
<proteinExistence type="predicted"/>
<dbReference type="PROSITE" id="PS00233">
    <property type="entry name" value="CHIT_BIND_RR_1"/>
    <property type="match status" value="1"/>
</dbReference>
<dbReference type="OrthoDB" id="6379191at2759"/>
<comment type="caution">
    <text evidence="4">The sequence shown here is derived from an EMBL/GenBank/DDBJ whole genome shotgun (WGS) entry which is preliminary data.</text>
</comment>
<sequence length="123" mass="13175">MKIFSKIVICISLCIVVFCEEVPIVSQSGDVSPDGSFKWSYEAGDGTAQEQSGQLKQIEDSAGEAVQGAASWTDPEGGSHQLKYVADENGYQPQSADIPVAPEVPPAILKSLEWIASHPQPKE</sequence>
<dbReference type="GO" id="GO:0062129">
    <property type="term" value="C:chitin-based extracellular matrix"/>
    <property type="evidence" value="ECO:0007669"/>
    <property type="project" value="TreeGrafter"/>
</dbReference>
<dbReference type="EMBL" id="JAACXV010000035">
    <property type="protein sequence ID" value="KAF7286183.1"/>
    <property type="molecule type" value="Genomic_DNA"/>
</dbReference>
<accession>A0A834MJH5</accession>
<dbReference type="GO" id="GO:0008010">
    <property type="term" value="F:structural constituent of chitin-based larval cuticle"/>
    <property type="evidence" value="ECO:0007669"/>
    <property type="project" value="TreeGrafter"/>
</dbReference>
<dbReference type="InterPro" id="IPR031311">
    <property type="entry name" value="CHIT_BIND_RR_consensus"/>
</dbReference>
<dbReference type="AlphaFoldDB" id="A0A834MJH5"/>
<evidence type="ECO:0000256" key="2">
    <source>
        <dbReference type="PROSITE-ProRule" id="PRU00497"/>
    </source>
</evidence>
<protein>
    <submittedName>
        <fullName evidence="4">Uncharacterized protein</fullName>
    </submittedName>
</protein>
<dbReference type="PANTHER" id="PTHR10380:SF173">
    <property type="entry name" value="CUTICULAR PROTEIN 47EF, ISOFORM C-RELATED"/>
    <property type="match status" value="1"/>
</dbReference>
<dbReference type="Pfam" id="PF00379">
    <property type="entry name" value="Chitin_bind_4"/>
    <property type="match status" value="1"/>
</dbReference>
<keyword evidence="5" id="KW-1185">Reference proteome</keyword>
<evidence type="ECO:0000313" key="5">
    <source>
        <dbReference type="Proteomes" id="UP000625711"/>
    </source>
</evidence>
<reference evidence="4" key="1">
    <citation type="submission" date="2020-08" db="EMBL/GenBank/DDBJ databases">
        <title>Genome sequencing and assembly of the red palm weevil Rhynchophorus ferrugineus.</title>
        <authorList>
            <person name="Dias G.B."/>
            <person name="Bergman C.M."/>
            <person name="Manee M."/>
        </authorList>
    </citation>
    <scope>NUCLEOTIDE SEQUENCE</scope>
    <source>
        <strain evidence="4">AA-2017</strain>
        <tissue evidence="4">Whole larva</tissue>
    </source>
</reference>
<evidence type="ECO:0000256" key="3">
    <source>
        <dbReference type="SAM" id="SignalP"/>
    </source>
</evidence>
<gene>
    <name evidence="4" type="ORF">GWI33_007143</name>
</gene>
<dbReference type="InterPro" id="IPR050468">
    <property type="entry name" value="Cuticle_Struct_Prot"/>
</dbReference>
<dbReference type="PANTHER" id="PTHR10380">
    <property type="entry name" value="CUTICLE PROTEIN"/>
    <property type="match status" value="1"/>
</dbReference>
<keyword evidence="1 2" id="KW-0193">Cuticle</keyword>
<dbReference type="InterPro" id="IPR000618">
    <property type="entry name" value="Insect_cuticle"/>
</dbReference>
<evidence type="ECO:0000313" key="4">
    <source>
        <dbReference type="EMBL" id="KAF7286183.1"/>
    </source>
</evidence>